<feature type="transmembrane region" description="Helical" evidence="10">
    <location>
        <begin position="58"/>
        <end position="78"/>
    </location>
</feature>
<comment type="caution">
    <text evidence="11">The sequence shown here is derived from an EMBL/GenBank/DDBJ whole genome shotgun (WGS) entry which is preliminary data.</text>
</comment>
<dbReference type="GO" id="GO:0044780">
    <property type="term" value="P:bacterial-type flagellum assembly"/>
    <property type="evidence" value="ECO:0007669"/>
    <property type="project" value="UniProtKB-UniRule"/>
</dbReference>
<gene>
    <name evidence="11" type="primary">fliR</name>
    <name evidence="11" type="ORF">GCM10011322_25410</name>
</gene>
<dbReference type="InterPro" id="IPR006303">
    <property type="entry name" value="FliR"/>
</dbReference>
<evidence type="ECO:0000256" key="10">
    <source>
        <dbReference type="RuleBase" id="RU362071"/>
    </source>
</evidence>
<evidence type="ECO:0000313" key="12">
    <source>
        <dbReference type="Proteomes" id="UP000600449"/>
    </source>
</evidence>
<dbReference type="NCBIfam" id="TIGR01400">
    <property type="entry name" value="fliR"/>
    <property type="match status" value="1"/>
</dbReference>
<organism evidence="11 12">
    <name type="scientific">Salinarimonas ramus</name>
    <dbReference type="NCBI Taxonomy" id="690164"/>
    <lineage>
        <taxon>Bacteria</taxon>
        <taxon>Pseudomonadati</taxon>
        <taxon>Pseudomonadota</taxon>
        <taxon>Alphaproteobacteria</taxon>
        <taxon>Hyphomicrobiales</taxon>
        <taxon>Salinarimonadaceae</taxon>
        <taxon>Salinarimonas</taxon>
    </lineage>
</organism>
<sequence length="240" mass="25070">MLAFARVGTLVMLLPGLGEQLISPRVRLAFAVLLTIVVYPAVRPLVEPQGVAGPETLTLLFGEILVGLVLGLAVRMVIGALQTAGTIIAQQMGLGFAMTVDPSMGGQQTAVGNFLTLLAITLIFVTDLHHLAIAAVRASYDMLPPGGLPESGDVARLGIEAVGRGFALAVQISAPFVVFAILFNLGLGILSRLMPQLQVFFLALPATILGGFLVLAIVVGVMMSVFLEDLRAFLALISGL</sequence>
<evidence type="ECO:0000256" key="2">
    <source>
        <dbReference type="ARBA" id="ARBA00009772"/>
    </source>
</evidence>
<evidence type="ECO:0000256" key="6">
    <source>
        <dbReference type="ARBA" id="ARBA00022989"/>
    </source>
</evidence>
<name>A0A917Q8Y1_9HYPH</name>
<keyword evidence="12" id="KW-1185">Reference proteome</keyword>
<evidence type="ECO:0000256" key="3">
    <source>
        <dbReference type="ARBA" id="ARBA00021717"/>
    </source>
</evidence>
<keyword evidence="11" id="KW-0282">Flagellum</keyword>
<dbReference type="PANTHER" id="PTHR30065">
    <property type="entry name" value="FLAGELLAR BIOSYNTHETIC PROTEIN FLIR"/>
    <property type="match status" value="1"/>
</dbReference>
<keyword evidence="11" id="KW-0969">Cilium</keyword>
<accession>A0A917Q8Y1</accession>
<keyword evidence="8 10" id="KW-0975">Bacterial flagellum</keyword>
<feature type="transmembrane region" description="Helical" evidence="10">
    <location>
        <begin position="199"/>
        <end position="227"/>
    </location>
</feature>
<dbReference type="Proteomes" id="UP000600449">
    <property type="component" value="Unassembled WGS sequence"/>
</dbReference>
<evidence type="ECO:0000256" key="8">
    <source>
        <dbReference type="ARBA" id="ARBA00023143"/>
    </source>
</evidence>
<evidence type="ECO:0000256" key="7">
    <source>
        <dbReference type="ARBA" id="ARBA00023136"/>
    </source>
</evidence>
<dbReference type="EMBL" id="BMMF01000007">
    <property type="protein sequence ID" value="GGK37286.1"/>
    <property type="molecule type" value="Genomic_DNA"/>
</dbReference>
<keyword evidence="5 10" id="KW-0812">Transmembrane</keyword>
<keyword evidence="4 10" id="KW-1003">Cell membrane</keyword>
<keyword evidence="7 10" id="KW-0472">Membrane</keyword>
<reference evidence="11 12" key="1">
    <citation type="journal article" date="2014" name="Int. J. Syst. Evol. Microbiol.">
        <title>Complete genome sequence of Corynebacterium casei LMG S-19264T (=DSM 44701T), isolated from a smear-ripened cheese.</title>
        <authorList>
            <consortium name="US DOE Joint Genome Institute (JGI-PGF)"/>
            <person name="Walter F."/>
            <person name="Albersmeier A."/>
            <person name="Kalinowski J."/>
            <person name="Ruckert C."/>
        </authorList>
    </citation>
    <scope>NUCLEOTIDE SEQUENCE [LARGE SCALE GENOMIC DNA]</scope>
    <source>
        <strain evidence="11 12">CGMCC 1.9161</strain>
    </source>
</reference>
<feature type="transmembrane region" description="Helical" evidence="10">
    <location>
        <begin position="28"/>
        <end position="46"/>
    </location>
</feature>
<evidence type="ECO:0000256" key="1">
    <source>
        <dbReference type="ARBA" id="ARBA00002578"/>
    </source>
</evidence>
<dbReference type="GO" id="GO:0009425">
    <property type="term" value="C:bacterial-type flagellum basal body"/>
    <property type="evidence" value="ECO:0007669"/>
    <property type="project" value="UniProtKB-SubCell"/>
</dbReference>
<dbReference type="GO" id="GO:0005886">
    <property type="term" value="C:plasma membrane"/>
    <property type="evidence" value="ECO:0007669"/>
    <property type="project" value="UniProtKB-SubCell"/>
</dbReference>
<evidence type="ECO:0000256" key="4">
    <source>
        <dbReference type="ARBA" id="ARBA00022475"/>
    </source>
</evidence>
<dbReference type="Pfam" id="PF01311">
    <property type="entry name" value="Bac_export_1"/>
    <property type="match status" value="1"/>
</dbReference>
<dbReference type="GO" id="GO:0006605">
    <property type="term" value="P:protein targeting"/>
    <property type="evidence" value="ECO:0007669"/>
    <property type="project" value="UniProtKB-UniRule"/>
</dbReference>
<feature type="transmembrane region" description="Helical" evidence="10">
    <location>
        <begin position="114"/>
        <end position="136"/>
    </location>
</feature>
<dbReference type="PRINTS" id="PR00953">
    <property type="entry name" value="TYPE3IMRPROT"/>
</dbReference>
<protein>
    <recommendedName>
        <fullName evidence="3 9">Flagellar biosynthetic protein FliR</fullName>
    </recommendedName>
</protein>
<comment type="function">
    <text evidence="1 10">Role in flagellar biosynthesis.</text>
</comment>
<proteinExistence type="inferred from homology"/>
<evidence type="ECO:0000256" key="9">
    <source>
        <dbReference type="NCBIfam" id="TIGR01400"/>
    </source>
</evidence>
<evidence type="ECO:0000313" key="11">
    <source>
        <dbReference type="EMBL" id="GGK37286.1"/>
    </source>
</evidence>
<comment type="subcellular location">
    <subcellularLocation>
        <location evidence="10">Cell membrane</location>
        <topology evidence="10">Multi-pass membrane protein</topology>
    </subcellularLocation>
    <subcellularLocation>
        <location evidence="10">Bacterial flagellum basal body</location>
    </subcellularLocation>
</comment>
<keyword evidence="11" id="KW-0966">Cell projection</keyword>
<keyword evidence="6 10" id="KW-1133">Transmembrane helix</keyword>
<comment type="similarity">
    <text evidence="2 10">Belongs to the FliR/MopE/SpaR family.</text>
</comment>
<evidence type="ECO:0000256" key="5">
    <source>
        <dbReference type="ARBA" id="ARBA00022692"/>
    </source>
</evidence>
<dbReference type="PANTHER" id="PTHR30065:SF8">
    <property type="entry name" value="FLAGELLAR BIOSYNTHETIC PROTEIN FLIR"/>
    <property type="match status" value="1"/>
</dbReference>
<dbReference type="InterPro" id="IPR002010">
    <property type="entry name" value="T3SS_IM_R"/>
</dbReference>
<dbReference type="AlphaFoldDB" id="A0A917Q8Y1"/>
<feature type="transmembrane region" description="Helical" evidence="10">
    <location>
        <begin position="166"/>
        <end position="187"/>
    </location>
</feature>